<comment type="caution">
    <text evidence="2">The sequence shown here is derived from an EMBL/GenBank/DDBJ whole genome shotgun (WGS) entry which is preliminary data.</text>
</comment>
<dbReference type="Proteomes" id="UP000485058">
    <property type="component" value="Unassembled WGS sequence"/>
</dbReference>
<evidence type="ECO:0000313" key="3">
    <source>
        <dbReference type="Proteomes" id="UP000485058"/>
    </source>
</evidence>
<proteinExistence type="predicted"/>
<evidence type="ECO:0000256" key="1">
    <source>
        <dbReference type="SAM" id="MobiDB-lite"/>
    </source>
</evidence>
<dbReference type="EMBL" id="BLLF01001608">
    <property type="protein sequence ID" value="GFH20281.1"/>
    <property type="molecule type" value="Genomic_DNA"/>
</dbReference>
<gene>
    <name evidence="2" type="ORF">HaLaN_17374</name>
</gene>
<accession>A0A699ZDT0</accession>
<dbReference type="AlphaFoldDB" id="A0A699ZDT0"/>
<name>A0A699ZDT0_HAELA</name>
<organism evidence="2 3">
    <name type="scientific">Haematococcus lacustris</name>
    <name type="common">Green alga</name>
    <name type="synonym">Haematococcus pluvialis</name>
    <dbReference type="NCBI Taxonomy" id="44745"/>
    <lineage>
        <taxon>Eukaryota</taxon>
        <taxon>Viridiplantae</taxon>
        <taxon>Chlorophyta</taxon>
        <taxon>core chlorophytes</taxon>
        <taxon>Chlorophyceae</taxon>
        <taxon>CS clade</taxon>
        <taxon>Chlamydomonadales</taxon>
        <taxon>Haematococcaceae</taxon>
        <taxon>Haematococcus</taxon>
    </lineage>
</organism>
<reference evidence="2 3" key="1">
    <citation type="submission" date="2020-02" db="EMBL/GenBank/DDBJ databases">
        <title>Draft genome sequence of Haematococcus lacustris strain NIES-144.</title>
        <authorList>
            <person name="Morimoto D."/>
            <person name="Nakagawa S."/>
            <person name="Yoshida T."/>
            <person name="Sawayama S."/>
        </authorList>
    </citation>
    <scope>NUCLEOTIDE SEQUENCE [LARGE SCALE GENOMIC DNA]</scope>
    <source>
        <strain evidence="2 3">NIES-144</strain>
    </source>
</reference>
<protein>
    <submittedName>
        <fullName evidence="2">Uncharacterized protein</fullName>
    </submittedName>
</protein>
<evidence type="ECO:0000313" key="2">
    <source>
        <dbReference type="EMBL" id="GFH20281.1"/>
    </source>
</evidence>
<keyword evidence="3" id="KW-1185">Reference proteome</keyword>
<sequence>MACGYSQGPGRAGQRPKQGPPHHPTVAGSDPAPPPAPGNSQLRRYFPGGQPIAHHRHPGHLGRGVGTAAAEAVRSPGPGTGAVLQEVRGGHGGGVHGAPWACQAAGGVLWRCWHWHWGRVGY</sequence>
<feature type="region of interest" description="Disordered" evidence="1">
    <location>
        <begin position="1"/>
        <end position="83"/>
    </location>
</feature>